<protein>
    <submittedName>
        <fullName evidence="2">Uncharacterized protein</fullName>
    </submittedName>
</protein>
<dbReference type="Proteomes" id="UP001367513">
    <property type="component" value="Unassembled WGS sequence"/>
</dbReference>
<gene>
    <name evidence="2" type="ORF">WG925_24255</name>
</gene>
<organism evidence="2 3">
    <name type="scientific">Pseudonocardia alni subsp. carboxydivorans</name>
    <dbReference type="NCBI Taxonomy" id="415010"/>
    <lineage>
        <taxon>Bacteria</taxon>
        <taxon>Bacillati</taxon>
        <taxon>Actinomycetota</taxon>
        <taxon>Actinomycetes</taxon>
        <taxon>Pseudonocardiales</taxon>
        <taxon>Pseudonocardiaceae</taxon>
        <taxon>Pseudonocardia</taxon>
    </lineage>
</organism>
<keyword evidence="3" id="KW-1185">Reference proteome</keyword>
<dbReference type="RefSeq" id="WP_346107297.1">
    <property type="nucleotide sequence ID" value="NZ_BAAAOD010000074.1"/>
</dbReference>
<feature type="region of interest" description="Disordered" evidence="1">
    <location>
        <begin position="1"/>
        <end position="101"/>
    </location>
</feature>
<evidence type="ECO:0000256" key="1">
    <source>
        <dbReference type="SAM" id="MobiDB-lite"/>
    </source>
</evidence>
<accession>A0ABU9AKB8</accession>
<proteinExistence type="predicted"/>
<dbReference type="EMBL" id="JBBPIX010000018">
    <property type="protein sequence ID" value="MEK6466865.1"/>
    <property type="molecule type" value="Genomic_DNA"/>
</dbReference>
<evidence type="ECO:0000313" key="2">
    <source>
        <dbReference type="EMBL" id="MEK6466865.1"/>
    </source>
</evidence>
<feature type="compositionally biased region" description="Low complexity" evidence="1">
    <location>
        <begin position="48"/>
        <end position="64"/>
    </location>
</feature>
<reference evidence="2 3" key="1">
    <citation type="submission" date="2024-03" db="EMBL/GenBank/DDBJ databases">
        <title>Draft genome sequence of Pseudonocardia carboxydivorans JCM 14827.</title>
        <authorList>
            <person name="Duangmal K."/>
        </authorList>
    </citation>
    <scope>NUCLEOTIDE SEQUENCE [LARGE SCALE GENOMIC DNA]</scope>
    <source>
        <strain evidence="2 3">JCM 14827</strain>
    </source>
</reference>
<sequence length="144" mass="14468">MVSDRAVVHQHPGRDLPVGEPLGGRLGDPELLGGESGPAGSCRTPDCTATPSSRTARARSGAAPRRAKADAGWLGGAGPGPSDPDGGSGGPENDATHRSIAFTTDTLMHLAAMIRGALGLPARGDRRTGGDGGTRPGHTDPAHR</sequence>
<evidence type="ECO:0000313" key="3">
    <source>
        <dbReference type="Proteomes" id="UP001367513"/>
    </source>
</evidence>
<feature type="region of interest" description="Disordered" evidence="1">
    <location>
        <begin position="119"/>
        <end position="144"/>
    </location>
</feature>
<name>A0ABU9AKB8_PSEA5</name>
<comment type="caution">
    <text evidence="2">The sequence shown here is derived from an EMBL/GenBank/DDBJ whole genome shotgun (WGS) entry which is preliminary data.</text>
</comment>